<evidence type="ECO:0000256" key="1">
    <source>
        <dbReference type="ARBA" id="ARBA00023015"/>
    </source>
</evidence>
<evidence type="ECO:0000256" key="2">
    <source>
        <dbReference type="ARBA" id="ARBA00023125"/>
    </source>
</evidence>
<dbReference type="OrthoDB" id="7053960at2"/>
<dbReference type="PANTHER" id="PTHR44688:SF16">
    <property type="entry name" value="DNA-BINDING TRANSCRIPTIONAL ACTIVATOR DEVR_DOSR"/>
    <property type="match status" value="1"/>
</dbReference>
<keyword evidence="3" id="KW-0804">Transcription</keyword>
<dbReference type="AlphaFoldDB" id="A0A3E0HKV9"/>
<evidence type="ECO:0000313" key="6">
    <source>
        <dbReference type="Proteomes" id="UP000256269"/>
    </source>
</evidence>
<sequence>MDDETRPAERSTGAARNQVLRGRLGRATELAAQAVALAQQSQAQPQAGAGEDLPAALAVQAWAAAWRGDSQLADQASARAMQQLDAAWSRRLLVELLGARLHLGDIDGCLRLAAAAGVDGDPARMAPVLRPWVCESMVNVELVRSRPARAALWAEHAAEAAVPKMWGHTAVMHLANGQVALARNDLQVAQLRAGRAAEAFTEAGMPGYAARSHAVVGAALIGMGERDAALRELGVARRLAESCGARALAAELVDSQLSLSVRRTPTVRSMDTLTVREHEVAELAVRGLTNRQIAEKLVVSVKTVEGHLSRVFTKLGVPCRTALAAPLRKMDAELVG</sequence>
<dbReference type="GO" id="GO:0003677">
    <property type="term" value="F:DNA binding"/>
    <property type="evidence" value="ECO:0007669"/>
    <property type="project" value="UniProtKB-KW"/>
</dbReference>
<dbReference type="SMART" id="SM00421">
    <property type="entry name" value="HTH_LUXR"/>
    <property type="match status" value="1"/>
</dbReference>
<keyword evidence="6" id="KW-1185">Reference proteome</keyword>
<comment type="caution">
    <text evidence="5">The sequence shown here is derived from an EMBL/GenBank/DDBJ whole genome shotgun (WGS) entry which is preliminary data.</text>
</comment>
<dbReference type="InterPro" id="IPR036388">
    <property type="entry name" value="WH-like_DNA-bd_sf"/>
</dbReference>
<dbReference type="SUPFAM" id="SSF46894">
    <property type="entry name" value="C-terminal effector domain of the bipartite response regulators"/>
    <property type="match status" value="1"/>
</dbReference>
<dbReference type="PROSITE" id="PS50043">
    <property type="entry name" value="HTH_LUXR_2"/>
    <property type="match status" value="1"/>
</dbReference>
<proteinExistence type="predicted"/>
<dbReference type="Pfam" id="PF00196">
    <property type="entry name" value="GerE"/>
    <property type="match status" value="1"/>
</dbReference>
<protein>
    <submittedName>
        <fullName evidence="5">Regulatory LuxR family protein</fullName>
    </submittedName>
</protein>
<keyword evidence="2" id="KW-0238">DNA-binding</keyword>
<dbReference type="EMBL" id="QUNO01000006">
    <property type="protein sequence ID" value="REH47132.1"/>
    <property type="molecule type" value="Genomic_DNA"/>
</dbReference>
<accession>A0A3E0HKV9</accession>
<dbReference type="RefSeq" id="WP_147328544.1">
    <property type="nucleotide sequence ID" value="NZ_CP144375.1"/>
</dbReference>
<reference evidence="5 6" key="1">
    <citation type="submission" date="2018-08" db="EMBL/GenBank/DDBJ databases">
        <title>Genomic Encyclopedia of Archaeal and Bacterial Type Strains, Phase II (KMG-II): from individual species to whole genera.</title>
        <authorList>
            <person name="Goeker M."/>
        </authorList>
    </citation>
    <scope>NUCLEOTIDE SEQUENCE [LARGE SCALE GENOMIC DNA]</scope>
    <source>
        <strain evidence="5 6">DSM 45791</strain>
    </source>
</reference>
<feature type="domain" description="HTH luxR-type" evidence="4">
    <location>
        <begin position="266"/>
        <end position="331"/>
    </location>
</feature>
<gene>
    <name evidence="5" type="ORF">BCF44_106297</name>
</gene>
<dbReference type="PRINTS" id="PR00038">
    <property type="entry name" value="HTHLUXR"/>
</dbReference>
<name>A0A3E0HKV9_9PSEU</name>
<dbReference type="InterPro" id="IPR016032">
    <property type="entry name" value="Sig_transdc_resp-reg_C-effctor"/>
</dbReference>
<dbReference type="GO" id="GO:0006355">
    <property type="term" value="P:regulation of DNA-templated transcription"/>
    <property type="evidence" value="ECO:0007669"/>
    <property type="project" value="InterPro"/>
</dbReference>
<keyword evidence="1" id="KW-0805">Transcription regulation</keyword>
<dbReference type="PROSITE" id="PS00622">
    <property type="entry name" value="HTH_LUXR_1"/>
    <property type="match status" value="1"/>
</dbReference>
<dbReference type="InterPro" id="IPR000792">
    <property type="entry name" value="Tscrpt_reg_LuxR_C"/>
</dbReference>
<evidence type="ECO:0000313" key="5">
    <source>
        <dbReference type="EMBL" id="REH47132.1"/>
    </source>
</evidence>
<dbReference type="PANTHER" id="PTHR44688">
    <property type="entry name" value="DNA-BINDING TRANSCRIPTIONAL ACTIVATOR DEVR_DOSR"/>
    <property type="match status" value="1"/>
</dbReference>
<evidence type="ECO:0000256" key="3">
    <source>
        <dbReference type="ARBA" id="ARBA00023163"/>
    </source>
</evidence>
<evidence type="ECO:0000259" key="4">
    <source>
        <dbReference type="PROSITE" id="PS50043"/>
    </source>
</evidence>
<organism evidence="5 6">
    <name type="scientific">Kutzneria buriramensis</name>
    <dbReference type="NCBI Taxonomy" id="1045776"/>
    <lineage>
        <taxon>Bacteria</taxon>
        <taxon>Bacillati</taxon>
        <taxon>Actinomycetota</taxon>
        <taxon>Actinomycetes</taxon>
        <taxon>Pseudonocardiales</taxon>
        <taxon>Pseudonocardiaceae</taxon>
        <taxon>Kutzneria</taxon>
    </lineage>
</organism>
<dbReference type="CDD" id="cd06170">
    <property type="entry name" value="LuxR_C_like"/>
    <property type="match status" value="1"/>
</dbReference>
<dbReference type="Proteomes" id="UP000256269">
    <property type="component" value="Unassembled WGS sequence"/>
</dbReference>
<dbReference type="Gene3D" id="1.10.10.10">
    <property type="entry name" value="Winged helix-like DNA-binding domain superfamily/Winged helix DNA-binding domain"/>
    <property type="match status" value="1"/>
</dbReference>